<feature type="transmembrane region" description="Helical" evidence="1">
    <location>
        <begin position="18"/>
        <end position="36"/>
    </location>
</feature>
<proteinExistence type="predicted"/>
<keyword evidence="1" id="KW-0472">Membrane</keyword>
<dbReference type="EMBL" id="FUXA01000008">
    <property type="protein sequence ID" value="SJZ72887.1"/>
    <property type="molecule type" value="Genomic_DNA"/>
</dbReference>
<name>A0A1T4N1I9_9FIRM</name>
<organism evidence="2 3">
    <name type="scientific">Eubacterium ruminantium</name>
    <dbReference type="NCBI Taxonomy" id="42322"/>
    <lineage>
        <taxon>Bacteria</taxon>
        <taxon>Bacillati</taxon>
        <taxon>Bacillota</taxon>
        <taxon>Clostridia</taxon>
        <taxon>Eubacteriales</taxon>
        <taxon>Eubacteriaceae</taxon>
        <taxon>Eubacterium</taxon>
    </lineage>
</organism>
<evidence type="ECO:0000256" key="1">
    <source>
        <dbReference type="SAM" id="Phobius"/>
    </source>
</evidence>
<keyword evidence="3" id="KW-1185">Reference proteome</keyword>
<gene>
    <name evidence="2" type="ORF">SAMN02745110_01412</name>
</gene>
<evidence type="ECO:0000313" key="2">
    <source>
        <dbReference type="EMBL" id="SJZ72887.1"/>
    </source>
</evidence>
<dbReference type="OrthoDB" id="359931at2"/>
<keyword evidence="1" id="KW-1133">Transmembrane helix</keyword>
<accession>A0A1T4N1I9</accession>
<reference evidence="2 3" key="1">
    <citation type="submission" date="2017-02" db="EMBL/GenBank/DDBJ databases">
        <authorList>
            <person name="Peterson S.W."/>
        </authorList>
    </citation>
    <scope>NUCLEOTIDE SEQUENCE [LARGE SCALE GENOMIC DNA]</scope>
    <source>
        <strain evidence="2 3">ATCC 17233</strain>
    </source>
</reference>
<sequence length="223" mass="25068">MSKRAANDKDVTVNKIKLIRTGIIAFIILFILIFFIKKMDEYIKAKKQPSLSAEKLTEQLVACSDLTTAEIIYNGVVRFDDGGIPFINEKSFLMMYSAKVKAGIDISKVDVAVTNNKVIVTLPSVEIQDLYVDNSTLEFYDKSSSLFNPVQQEDVTTAIHYAEEDVMNHADIDGLLAKSKEQTEELIRGLLINTAGDRELIIRYSEDITDDENSEEASTENKR</sequence>
<keyword evidence="1" id="KW-0812">Transmembrane</keyword>
<evidence type="ECO:0000313" key="3">
    <source>
        <dbReference type="Proteomes" id="UP000189857"/>
    </source>
</evidence>
<dbReference type="InterPro" id="IPR025324">
    <property type="entry name" value="DUF4230"/>
</dbReference>
<dbReference type="Proteomes" id="UP000189857">
    <property type="component" value="Unassembled WGS sequence"/>
</dbReference>
<dbReference type="Pfam" id="PF14014">
    <property type="entry name" value="DUF4230"/>
    <property type="match status" value="1"/>
</dbReference>
<dbReference type="AlphaFoldDB" id="A0A1T4N1I9"/>
<dbReference type="RefSeq" id="WP_078787251.1">
    <property type="nucleotide sequence ID" value="NZ_FMTO01000007.1"/>
</dbReference>
<protein>
    <recommendedName>
        <fullName evidence="4">DUF4230 domain-containing protein</fullName>
    </recommendedName>
</protein>
<evidence type="ECO:0008006" key="4">
    <source>
        <dbReference type="Google" id="ProtNLM"/>
    </source>
</evidence>